<name>A0A2A3EJ51_APICC</name>
<keyword evidence="3" id="KW-1185">Reference proteome</keyword>
<reference evidence="2 3" key="1">
    <citation type="submission" date="2014-07" db="EMBL/GenBank/DDBJ databases">
        <title>Genomic and transcriptomic analysis on Apis cerana provide comprehensive insights into honey bee biology.</title>
        <authorList>
            <person name="Diao Q."/>
            <person name="Sun L."/>
            <person name="Zheng H."/>
            <person name="Zheng H."/>
            <person name="Xu S."/>
            <person name="Wang S."/>
            <person name="Zeng Z."/>
            <person name="Hu F."/>
            <person name="Su S."/>
            <person name="Wu J."/>
        </authorList>
    </citation>
    <scope>NUCLEOTIDE SEQUENCE [LARGE SCALE GENOMIC DNA]</scope>
    <source>
        <tissue evidence="2">Pupae without intestine</tissue>
    </source>
</reference>
<dbReference type="PANTHER" id="PTHR11012:SF55">
    <property type="entry name" value="BHLH DOMAIN-CONTAINING PROTEIN"/>
    <property type="match status" value="1"/>
</dbReference>
<dbReference type="SMART" id="SM00587">
    <property type="entry name" value="CHK"/>
    <property type="match status" value="1"/>
</dbReference>
<protein>
    <recommendedName>
        <fullName evidence="1">CHK kinase-like domain-containing protein</fullName>
    </recommendedName>
</protein>
<evidence type="ECO:0000259" key="1">
    <source>
        <dbReference type="SMART" id="SM00587"/>
    </source>
</evidence>
<accession>A0A2A3EJ51</accession>
<evidence type="ECO:0000313" key="3">
    <source>
        <dbReference type="Proteomes" id="UP000242457"/>
    </source>
</evidence>
<dbReference type="EMBL" id="KZ288227">
    <property type="protein sequence ID" value="PBC31747.1"/>
    <property type="molecule type" value="Genomic_DNA"/>
</dbReference>
<dbReference type="AlphaFoldDB" id="A0A2A3EJ51"/>
<proteinExistence type="predicted"/>
<dbReference type="InterPro" id="IPR004119">
    <property type="entry name" value="EcKL"/>
</dbReference>
<sequence length="410" mass="48015">MDSNVFEMKQVVLRDLESVLKIDNQMVVENYTTKSLLPPGENYGSTIFSVDVELKNKITEKKEDLHLIAKMCPPTEYQKELFNSSRTFIKEIFMYETIMPAYNKLELECGLRKNEVFELLPKFYGARLSLQPDGEFDEDAVLLMENLKIKGYYTADRATGYDLDHAGEAVKAMARFHSLGIAMKQKRPGIFEMFKMYAKPLQHAQTTSKQMFGLILEQIKKDPEISPHFDRCNEILSKLKLEELWADSYREPWISIIHSDFWVNNVMFHCNDKGKIDNVKFVDFQIYLYGSPIRDLLFFLYSSVKLEVTEDEIDALIDLYYETVIDTLNKLGCDTSKFTREGYKEKLAEDAIREFSHISFMIKMLTLDTKEIDDFDVNKMHEVLVRHTGNELFNKRLRKLVSCFVQRNWI</sequence>
<dbReference type="Gene3D" id="3.90.1200.10">
    <property type="match status" value="1"/>
</dbReference>
<dbReference type="PANTHER" id="PTHR11012">
    <property type="entry name" value="PROTEIN KINASE-LIKE DOMAIN-CONTAINING"/>
    <property type="match status" value="1"/>
</dbReference>
<evidence type="ECO:0000313" key="2">
    <source>
        <dbReference type="EMBL" id="PBC31747.1"/>
    </source>
</evidence>
<dbReference type="Proteomes" id="UP000242457">
    <property type="component" value="Unassembled WGS sequence"/>
</dbReference>
<feature type="domain" description="CHK kinase-like" evidence="1">
    <location>
        <begin position="142"/>
        <end position="330"/>
    </location>
</feature>
<dbReference type="OrthoDB" id="191037at2759"/>
<gene>
    <name evidence="2" type="ORF">APICC_05673</name>
</gene>
<dbReference type="SUPFAM" id="SSF56112">
    <property type="entry name" value="Protein kinase-like (PK-like)"/>
    <property type="match status" value="1"/>
</dbReference>
<dbReference type="InterPro" id="IPR011009">
    <property type="entry name" value="Kinase-like_dom_sf"/>
</dbReference>
<organism evidence="2 3">
    <name type="scientific">Apis cerana cerana</name>
    <name type="common">Oriental honeybee</name>
    <dbReference type="NCBI Taxonomy" id="94128"/>
    <lineage>
        <taxon>Eukaryota</taxon>
        <taxon>Metazoa</taxon>
        <taxon>Ecdysozoa</taxon>
        <taxon>Arthropoda</taxon>
        <taxon>Hexapoda</taxon>
        <taxon>Insecta</taxon>
        <taxon>Pterygota</taxon>
        <taxon>Neoptera</taxon>
        <taxon>Endopterygota</taxon>
        <taxon>Hymenoptera</taxon>
        <taxon>Apocrita</taxon>
        <taxon>Aculeata</taxon>
        <taxon>Apoidea</taxon>
        <taxon>Anthophila</taxon>
        <taxon>Apidae</taxon>
        <taxon>Apis</taxon>
    </lineage>
</organism>
<dbReference type="InterPro" id="IPR015897">
    <property type="entry name" value="CHK_kinase-like"/>
</dbReference>
<dbReference type="Pfam" id="PF02958">
    <property type="entry name" value="EcKL"/>
    <property type="match status" value="1"/>
</dbReference>